<evidence type="ECO:0000256" key="6">
    <source>
        <dbReference type="SAM" id="Phobius"/>
    </source>
</evidence>
<evidence type="ECO:0000313" key="9">
    <source>
        <dbReference type="Proteomes" id="UP001071230"/>
    </source>
</evidence>
<dbReference type="InterPro" id="IPR001851">
    <property type="entry name" value="ABC_transp_permease"/>
</dbReference>
<reference evidence="8" key="1">
    <citation type="submission" date="2014-11" db="EMBL/GenBank/DDBJ databases">
        <authorList>
            <person name="Hornung B.V."/>
        </authorList>
    </citation>
    <scope>NUCLEOTIDE SEQUENCE</scope>
    <source>
        <strain evidence="8">INE</strain>
    </source>
</reference>
<organism evidence="7">
    <name type="scientific">Acididesulfobacillus acetoxydans</name>
    <dbReference type="NCBI Taxonomy" id="1561005"/>
    <lineage>
        <taxon>Bacteria</taxon>
        <taxon>Bacillati</taxon>
        <taxon>Bacillota</taxon>
        <taxon>Clostridia</taxon>
        <taxon>Eubacteriales</taxon>
        <taxon>Peptococcaceae</taxon>
        <taxon>Acididesulfobacillus</taxon>
    </lineage>
</organism>
<comment type="subcellular location">
    <subcellularLocation>
        <location evidence="1">Cell membrane</location>
        <topology evidence="1">Multi-pass membrane protein</topology>
    </subcellularLocation>
</comment>
<feature type="transmembrane region" description="Helical" evidence="6">
    <location>
        <begin position="311"/>
        <end position="330"/>
    </location>
</feature>
<feature type="transmembrane region" description="Helical" evidence="6">
    <location>
        <begin position="111"/>
        <end position="132"/>
    </location>
</feature>
<keyword evidence="2" id="KW-1003">Cell membrane</keyword>
<dbReference type="EMBL" id="CDGJ01000085">
    <property type="protein sequence ID" value="CEJ08645.1"/>
    <property type="molecule type" value="Genomic_DNA"/>
</dbReference>
<sequence length="336" mass="34920">MNEQISKASVGQAVEPAPRKKSAFARLTQVRELTIALVIILLMVILSLVSPTFLTADNLITTFLGIVMMGIISVGMTIALVSGGFDLSVGSVMSMSGVLAGMLALNGMNIWLAALIAMIASLLSGALTGWFIGKVKINPFIMTLGMQGVIQGVAYVITQGAPLSVTGMAPSFLFLGQGTLFGIPTLIWIMLVIVLIGDYLMRHAVAARKVYYIGSNENAAFLSGIAVSQVKTWIYIMTALLAGLAGVLTLSRFSVAAPTAGVGMELQAIAACIIGGASLTGGEGTVLGALLGSILVGTVNDALVLLNVSVYWQSLVTGLVLIGAVTFDVLTHWQKA</sequence>
<dbReference type="GO" id="GO:0005886">
    <property type="term" value="C:plasma membrane"/>
    <property type="evidence" value="ECO:0007669"/>
    <property type="project" value="UniProtKB-SubCell"/>
</dbReference>
<dbReference type="RefSeq" id="WP_240984412.1">
    <property type="nucleotide sequence ID" value="NZ_CDGJ01000085.1"/>
</dbReference>
<feature type="transmembrane region" description="Helical" evidence="6">
    <location>
        <begin position="181"/>
        <end position="201"/>
    </location>
</feature>
<reference evidence="7" key="2">
    <citation type="submission" date="2020-01" db="EMBL/GenBank/DDBJ databases">
        <authorList>
            <person name="Hornung B."/>
        </authorList>
    </citation>
    <scope>NUCLEOTIDE SEQUENCE</scope>
    <source>
        <strain evidence="7">PacBioINE</strain>
    </source>
</reference>
<dbReference type="AlphaFoldDB" id="A0A8S0XW41"/>
<evidence type="ECO:0000256" key="5">
    <source>
        <dbReference type="ARBA" id="ARBA00023136"/>
    </source>
</evidence>
<evidence type="ECO:0000313" key="8">
    <source>
        <dbReference type="EMBL" id="CEJ08645.1"/>
    </source>
</evidence>
<evidence type="ECO:0000256" key="4">
    <source>
        <dbReference type="ARBA" id="ARBA00022989"/>
    </source>
</evidence>
<dbReference type="Proteomes" id="UP000836597">
    <property type="component" value="Chromosome"/>
</dbReference>
<keyword evidence="5 6" id="KW-0472">Membrane</keyword>
<dbReference type="KEGG" id="aacx:DEACI_1450"/>
<dbReference type="CDD" id="cd06579">
    <property type="entry name" value="TM_PBP1_transp_AraH_like"/>
    <property type="match status" value="1"/>
</dbReference>
<feature type="transmembrane region" description="Helical" evidence="6">
    <location>
        <begin position="87"/>
        <end position="105"/>
    </location>
</feature>
<feature type="transmembrane region" description="Helical" evidence="6">
    <location>
        <begin position="60"/>
        <end position="80"/>
    </location>
</feature>
<protein>
    <submittedName>
        <fullName evidence="7">Branched-chain amino acid transport system / permease component</fullName>
    </submittedName>
    <submittedName>
        <fullName evidence="8">Ribose transport system permease protein RbsC</fullName>
    </submittedName>
</protein>
<dbReference type="Pfam" id="PF02653">
    <property type="entry name" value="BPD_transp_2"/>
    <property type="match status" value="1"/>
</dbReference>
<evidence type="ECO:0000313" key="7">
    <source>
        <dbReference type="EMBL" id="CAA7600797.1"/>
    </source>
</evidence>
<keyword evidence="9" id="KW-1185">Reference proteome</keyword>
<dbReference type="Proteomes" id="UP001071230">
    <property type="component" value="Unassembled WGS sequence"/>
</dbReference>
<dbReference type="PANTHER" id="PTHR32196">
    <property type="entry name" value="ABC TRANSPORTER PERMEASE PROTEIN YPHD-RELATED-RELATED"/>
    <property type="match status" value="1"/>
</dbReference>
<proteinExistence type="predicted"/>
<keyword evidence="3 6" id="KW-0812">Transmembrane</keyword>
<evidence type="ECO:0000256" key="3">
    <source>
        <dbReference type="ARBA" id="ARBA00022692"/>
    </source>
</evidence>
<feature type="transmembrane region" description="Helical" evidence="6">
    <location>
        <begin position="33"/>
        <end position="54"/>
    </location>
</feature>
<keyword evidence="4 6" id="KW-1133">Transmembrane helix</keyword>
<evidence type="ECO:0000256" key="1">
    <source>
        <dbReference type="ARBA" id="ARBA00004651"/>
    </source>
</evidence>
<dbReference type="GO" id="GO:0022857">
    <property type="term" value="F:transmembrane transporter activity"/>
    <property type="evidence" value="ECO:0007669"/>
    <property type="project" value="InterPro"/>
</dbReference>
<dbReference type="EMBL" id="LR746496">
    <property type="protein sequence ID" value="CAA7600797.1"/>
    <property type="molecule type" value="Genomic_DNA"/>
</dbReference>
<accession>A0A8S0XW41</accession>
<feature type="transmembrane region" description="Helical" evidence="6">
    <location>
        <begin position="233"/>
        <end position="253"/>
    </location>
</feature>
<gene>
    <name evidence="7" type="ORF">DEACI_1450</name>
    <name evidence="8" type="ORF">DEACI_3124</name>
</gene>
<name>A0A8S0XW41_9FIRM</name>
<evidence type="ECO:0000256" key="2">
    <source>
        <dbReference type="ARBA" id="ARBA00022475"/>
    </source>
</evidence>